<gene>
    <name evidence="1" type="ORF">TELCIR_05469</name>
</gene>
<dbReference type="OrthoDB" id="5832401at2759"/>
<organism evidence="1 2">
    <name type="scientific">Teladorsagia circumcincta</name>
    <name type="common">Brown stomach worm</name>
    <name type="synonym">Ostertagia circumcincta</name>
    <dbReference type="NCBI Taxonomy" id="45464"/>
    <lineage>
        <taxon>Eukaryota</taxon>
        <taxon>Metazoa</taxon>
        <taxon>Ecdysozoa</taxon>
        <taxon>Nematoda</taxon>
        <taxon>Chromadorea</taxon>
        <taxon>Rhabditida</taxon>
        <taxon>Rhabditina</taxon>
        <taxon>Rhabditomorpha</taxon>
        <taxon>Strongyloidea</taxon>
        <taxon>Trichostrongylidae</taxon>
        <taxon>Teladorsagia</taxon>
    </lineage>
</organism>
<keyword evidence="2" id="KW-1185">Reference proteome</keyword>
<evidence type="ECO:0000313" key="2">
    <source>
        <dbReference type="Proteomes" id="UP000230423"/>
    </source>
</evidence>
<name>A0A2G9UQQ8_TELCI</name>
<sequence>MIDSIWEMWRQLRQLCQTREQRETDYPPPLDDCYPKTHFANASLKELDPFTNQDALSNSYTDNMYEYEKRPTCSSLKPDCGSR</sequence>
<proteinExistence type="predicted"/>
<evidence type="ECO:0000313" key="1">
    <source>
        <dbReference type="EMBL" id="PIO72588.1"/>
    </source>
</evidence>
<reference evidence="1 2" key="1">
    <citation type="submission" date="2015-09" db="EMBL/GenBank/DDBJ databases">
        <title>Draft genome of the parasitic nematode Teladorsagia circumcincta isolate WARC Sus (inbred).</title>
        <authorList>
            <person name="Mitreva M."/>
        </authorList>
    </citation>
    <scope>NUCLEOTIDE SEQUENCE [LARGE SCALE GENOMIC DNA]</scope>
    <source>
        <strain evidence="1 2">S</strain>
    </source>
</reference>
<dbReference type="Proteomes" id="UP000230423">
    <property type="component" value="Unassembled WGS sequence"/>
</dbReference>
<protein>
    <submittedName>
        <fullName evidence="1">Uncharacterized protein</fullName>
    </submittedName>
</protein>
<dbReference type="AlphaFoldDB" id="A0A2G9UQQ8"/>
<accession>A0A2G9UQQ8</accession>
<dbReference type="EMBL" id="KZ345639">
    <property type="protein sequence ID" value="PIO72588.1"/>
    <property type="molecule type" value="Genomic_DNA"/>
</dbReference>